<accession>A0ABU7BSX0</accession>
<sequence length="160" mass="18143">GAVLKGFFSEPSVHVDVSVLCCCTFTVLQSSDHAHVMGCASWKWYFPFHYAPFASDFKDIKAMFSEFEKDTKPFKPLEQLMGVFPAASGNFLPLTWRNLMMSADSSIIDFYPDDFAIDLNGKKYAWQGEPVSVLTLNGFISPHWKETIINSQLRFSFFSP</sequence>
<evidence type="ECO:0000313" key="2">
    <source>
        <dbReference type="EMBL" id="MED6253190.1"/>
    </source>
</evidence>
<evidence type="ECO:0000259" key="1">
    <source>
        <dbReference type="Pfam" id="PF17846"/>
    </source>
</evidence>
<reference evidence="2 3" key="1">
    <citation type="submission" date="2021-07" db="EMBL/GenBank/DDBJ databases">
        <authorList>
            <person name="Palmer J.M."/>
        </authorList>
    </citation>
    <scope>NUCLEOTIDE SEQUENCE [LARGE SCALE GENOMIC DNA]</scope>
    <source>
        <strain evidence="2 3">AT_MEX2019</strain>
        <tissue evidence="2">Muscle</tissue>
    </source>
</reference>
<dbReference type="PANTHER" id="PTHR12341">
    <property type="entry name" value="5'-&gt;3' EXORIBONUCLEASE"/>
    <property type="match status" value="1"/>
</dbReference>
<feature type="domain" description="Xrn1 helical" evidence="1">
    <location>
        <begin position="37"/>
        <end position="128"/>
    </location>
</feature>
<gene>
    <name evidence="2" type="ORF">ATANTOWER_023968</name>
</gene>
<dbReference type="Pfam" id="PF17846">
    <property type="entry name" value="XRN_M"/>
    <property type="match status" value="1"/>
</dbReference>
<dbReference type="InterPro" id="IPR041412">
    <property type="entry name" value="Xrn1_helical"/>
</dbReference>
<evidence type="ECO:0000313" key="3">
    <source>
        <dbReference type="Proteomes" id="UP001345963"/>
    </source>
</evidence>
<feature type="non-terminal residue" evidence="2">
    <location>
        <position position="1"/>
    </location>
</feature>
<keyword evidence="3" id="KW-1185">Reference proteome</keyword>
<dbReference type="Gene3D" id="1.25.40.1050">
    <property type="match status" value="1"/>
</dbReference>
<dbReference type="EMBL" id="JAHUTI010064395">
    <property type="protein sequence ID" value="MED6253190.1"/>
    <property type="molecule type" value="Genomic_DNA"/>
</dbReference>
<name>A0ABU7BSX0_9TELE</name>
<organism evidence="2 3">
    <name type="scientific">Ataeniobius toweri</name>
    <dbReference type="NCBI Taxonomy" id="208326"/>
    <lineage>
        <taxon>Eukaryota</taxon>
        <taxon>Metazoa</taxon>
        <taxon>Chordata</taxon>
        <taxon>Craniata</taxon>
        <taxon>Vertebrata</taxon>
        <taxon>Euteleostomi</taxon>
        <taxon>Actinopterygii</taxon>
        <taxon>Neopterygii</taxon>
        <taxon>Teleostei</taxon>
        <taxon>Neoteleostei</taxon>
        <taxon>Acanthomorphata</taxon>
        <taxon>Ovalentaria</taxon>
        <taxon>Atherinomorphae</taxon>
        <taxon>Cyprinodontiformes</taxon>
        <taxon>Goodeidae</taxon>
        <taxon>Ataeniobius</taxon>
    </lineage>
</organism>
<protein>
    <recommendedName>
        <fullName evidence="1">Xrn1 helical domain-containing protein</fullName>
    </recommendedName>
</protein>
<dbReference type="PANTHER" id="PTHR12341:SF41">
    <property type="entry name" value="5'-3' EXORIBONUCLEASE 2"/>
    <property type="match status" value="1"/>
</dbReference>
<dbReference type="InterPro" id="IPR027073">
    <property type="entry name" value="5_3_exoribonuclease"/>
</dbReference>
<proteinExistence type="predicted"/>
<dbReference type="Proteomes" id="UP001345963">
    <property type="component" value="Unassembled WGS sequence"/>
</dbReference>
<comment type="caution">
    <text evidence="2">The sequence shown here is derived from an EMBL/GenBank/DDBJ whole genome shotgun (WGS) entry which is preliminary data.</text>
</comment>